<dbReference type="PANTHER" id="PTHR45837">
    <property type="entry name" value="VESICLE-TRAFFICKING PROTEIN SEC22B"/>
    <property type="match status" value="1"/>
</dbReference>
<dbReference type="Gramene" id="TraesROB_scaffold_076399_01G000200.1">
    <property type="protein sequence ID" value="TraesROB_scaffold_076399_01G000200.1"/>
    <property type="gene ID" value="TraesROB_scaffold_076399_01G000200"/>
</dbReference>
<evidence type="ECO:0000313" key="3">
    <source>
        <dbReference type="EnsemblPlants" id="TraesCS3A02G402800.1"/>
    </source>
</evidence>
<dbReference type="Gramene" id="TraesCLE_scaffold_020006_01G000200.1">
    <property type="protein sequence ID" value="TraesCLE_scaffold_020006_01G000200.1"/>
    <property type="gene ID" value="TraesCLE_scaffold_020006_01G000200"/>
</dbReference>
<proteinExistence type="predicted"/>
<dbReference type="Gene3D" id="3.30.450.50">
    <property type="entry name" value="Longin domain"/>
    <property type="match status" value="1"/>
</dbReference>
<dbReference type="Gramene" id="TraesMAC3A03G01475100.1">
    <property type="protein sequence ID" value="TraesMAC3A03G01475100.1"/>
    <property type="gene ID" value="TraesMAC3A03G01475100"/>
</dbReference>
<dbReference type="GO" id="GO:0012507">
    <property type="term" value="C:ER to Golgi transport vesicle membrane"/>
    <property type="evidence" value="ECO:0000318"/>
    <property type="project" value="GO_Central"/>
</dbReference>
<keyword evidence="4" id="KW-1185">Reference proteome</keyword>
<reference evidence="3" key="1">
    <citation type="submission" date="2018-08" db="EMBL/GenBank/DDBJ databases">
        <authorList>
            <person name="Rossello M."/>
        </authorList>
    </citation>
    <scope>NUCLEOTIDE SEQUENCE [LARGE SCALE GENOMIC DNA]</scope>
    <source>
        <strain evidence="3">cv. Chinese Spring</strain>
    </source>
</reference>
<dbReference type="Gramene" id="TraesARI3A03G01498470.1">
    <property type="protein sequence ID" value="TraesARI3A03G01498470.1"/>
    <property type="gene ID" value="TraesARI3A03G01498470"/>
</dbReference>
<dbReference type="GO" id="GO:0005484">
    <property type="term" value="F:SNAP receptor activity"/>
    <property type="evidence" value="ECO:0000318"/>
    <property type="project" value="GO_Central"/>
</dbReference>
<dbReference type="OrthoDB" id="10484705at2759"/>
<dbReference type="Gramene" id="TraesJUL3A03G01489330.2">
    <property type="protein sequence ID" value="TraesJUL3A03G01489330.2"/>
    <property type="gene ID" value="TraesJUL3A03G01489330"/>
</dbReference>
<dbReference type="PROSITE" id="PS51257">
    <property type="entry name" value="PROKAR_LIPOPROTEIN"/>
    <property type="match status" value="1"/>
</dbReference>
<reference evidence="3" key="2">
    <citation type="submission" date="2018-10" db="UniProtKB">
        <authorList>
            <consortium name="EnsemblPlants"/>
        </authorList>
    </citation>
    <scope>IDENTIFICATION</scope>
</reference>
<dbReference type="Gramene" id="TraesSYM3A03G01499720.1">
    <property type="protein sequence ID" value="TraesSYM3A03G01499720.1"/>
    <property type="gene ID" value="TraesSYM3A03G01499720"/>
</dbReference>
<dbReference type="Gramene" id="TraesLAC3A03G01420780.1">
    <property type="protein sequence ID" value="TraesLAC3A03G01420780.1"/>
    <property type="gene ID" value="TraesLAC3A03G01420780"/>
</dbReference>
<dbReference type="Gramene" id="TraesCS3A02G402800.1">
    <property type="protein sequence ID" value="TraesCS3A02G402800.1"/>
    <property type="gene ID" value="TraesCS3A02G402800"/>
</dbReference>
<sequence>MRSQPYPHPSHLIHPQHAMQVALLLVSCFLFEMVKLTMIACITDGLQLTECLDGGYVKDVVFYKQQAKLLFKNISKDQHEPSRLSTETGPYRFQVRVCIYSTSYIFCFQQDEDNVTVCVRVCYMIHFRFRQDEDTVTICVRACVLYDTFFGHNQDEDT</sequence>
<dbReference type="PaxDb" id="4565-Traes_3AL_DEC78F4A3.1"/>
<dbReference type="Gramene" id="TraesJAG3A03G01485690.1">
    <property type="protein sequence ID" value="TraesJAG3A03G01485690.1"/>
    <property type="gene ID" value="TraesJAG3A03G01485690"/>
</dbReference>
<keyword evidence="1" id="KW-0653">Protein transport</keyword>
<evidence type="ECO:0008006" key="5">
    <source>
        <dbReference type="Google" id="ProtNLM"/>
    </source>
</evidence>
<dbReference type="GO" id="GO:0031201">
    <property type="term" value="C:SNARE complex"/>
    <property type="evidence" value="ECO:0000318"/>
    <property type="project" value="GO_Central"/>
</dbReference>
<dbReference type="EnsemblPlants" id="TraesCS3A02G402800.1">
    <property type="protein sequence ID" value="TraesCS3A02G402800.1"/>
    <property type="gene ID" value="TraesCS3A02G402800"/>
</dbReference>
<dbReference type="GO" id="GO:0005789">
    <property type="term" value="C:endoplasmic reticulum membrane"/>
    <property type="evidence" value="ECO:0000318"/>
    <property type="project" value="GO_Central"/>
</dbReference>
<keyword evidence="1" id="KW-0813">Transport</keyword>
<organism evidence="3">
    <name type="scientific">Triticum aestivum</name>
    <name type="common">Wheat</name>
    <dbReference type="NCBI Taxonomy" id="4565"/>
    <lineage>
        <taxon>Eukaryota</taxon>
        <taxon>Viridiplantae</taxon>
        <taxon>Streptophyta</taxon>
        <taxon>Embryophyta</taxon>
        <taxon>Tracheophyta</taxon>
        <taxon>Spermatophyta</taxon>
        <taxon>Magnoliopsida</taxon>
        <taxon>Liliopsida</taxon>
        <taxon>Poales</taxon>
        <taxon>Poaceae</taxon>
        <taxon>BOP clade</taxon>
        <taxon>Pooideae</taxon>
        <taxon>Triticodae</taxon>
        <taxon>Triticeae</taxon>
        <taxon>Triticinae</taxon>
        <taxon>Triticum</taxon>
    </lineage>
</organism>
<dbReference type="Proteomes" id="UP000019116">
    <property type="component" value="Chromosome 3A"/>
</dbReference>
<dbReference type="STRING" id="4565.A0A3B6ERS6"/>
<dbReference type="GO" id="GO:0006888">
    <property type="term" value="P:endoplasmic reticulum to Golgi vesicle-mediated transport"/>
    <property type="evidence" value="ECO:0000318"/>
    <property type="project" value="GO_Central"/>
</dbReference>
<comment type="subcellular location">
    <subcellularLocation>
        <location evidence="2">Endomembrane system</location>
        <topology evidence="2">Single-pass type IV membrane protein</topology>
    </subcellularLocation>
</comment>
<protein>
    <recommendedName>
        <fullName evidence="5">Longin domain-containing protein</fullName>
    </recommendedName>
</protein>
<dbReference type="SMR" id="A0A3B6ERS6"/>
<dbReference type="Gramene" id="TraesCS3A03G0944100.1">
    <property type="protein sequence ID" value="TraesCS3A03G0944100.1.CDS"/>
    <property type="gene ID" value="TraesCS3A03G0944100"/>
</dbReference>
<dbReference type="InterPro" id="IPR044565">
    <property type="entry name" value="Sec22"/>
</dbReference>
<accession>A0A3B6ERS6</accession>
<dbReference type="AlphaFoldDB" id="A0A3B6ERS6"/>
<evidence type="ECO:0000256" key="2">
    <source>
        <dbReference type="ARBA" id="ARBA00046280"/>
    </source>
</evidence>
<name>A0A3B6ERS6_WHEAT</name>
<dbReference type="Gramene" id="TraesCAD_scaffold_071831_01G000200.1">
    <property type="protein sequence ID" value="TraesCAD_scaffold_071831_01G000200.1"/>
    <property type="gene ID" value="TraesCAD_scaffold_071831_01G000200"/>
</dbReference>
<dbReference type="GO" id="GO:0000139">
    <property type="term" value="C:Golgi membrane"/>
    <property type="evidence" value="ECO:0000318"/>
    <property type="project" value="GO_Central"/>
</dbReference>
<dbReference type="GO" id="GO:0006890">
    <property type="term" value="P:retrograde vesicle-mediated transport, Golgi to endoplasmic reticulum"/>
    <property type="evidence" value="ECO:0000318"/>
    <property type="project" value="GO_Central"/>
</dbReference>
<dbReference type="Gramene" id="TraesWEE_scaffold_140090_01G000100.1">
    <property type="protein sequence ID" value="TraesWEE_scaffold_140090_01G000100.1"/>
    <property type="gene ID" value="TraesWEE_scaffold_140090_01G000100"/>
</dbReference>
<evidence type="ECO:0000256" key="1">
    <source>
        <dbReference type="ARBA" id="ARBA00022927"/>
    </source>
</evidence>
<dbReference type="GO" id="GO:0015031">
    <property type="term" value="P:protein transport"/>
    <property type="evidence" value="ECO:0007669"/>
    <property type="project" value="UniProtKB-KW"/>
</dbReference>
<evidence type="ECO:0000313" key="4">
    <source>
        <dbReference type="Proteomes" id="UP000019116"/>
    </source>
</evidence>
<dbReference type="GO" id="GO:0048280">
    <property type="term" value="P:vesicle fusion with Golgi apparatus"/>
    <property type="evidence" value="ECO:0000318"/>
    <property type="project" value="GO_Central"/>
</dbReference>
<dbReference type="Gramene" id="TraesSTA3A03G01468510.1">
    <property type="protein sequence ID" value="TraesSTA3A03G01468510.1"/>
    <property type="gene ID" value="TraesSTA3A03G01468510"/>
</dbReference>